<feature type="region of interest" description="Disordered" evidence="2">
    <location>
        <begin position="423"/>
        <end position="512"/>
    </location>
</feature>
<dbReference type="Pfam" id="PF13912">
    <property type="entry name" value="zf-C2H2_6"/>
    <property type="match status" value="3"/>
</dbReference>
<dbReference type="PANTHER" id="PTHR47068:SF1">
    <property type="entry name" value="OS02G0659100 PROTEIN"/>
    <property type="match status" value="1"/>
</dbReference>
<feature type="compositionally biased region" description="Basic and acidic residues" evidence="2">
    <location>
        <begin position="443"/>
        <end position="459"/>
    </location>
</feature>
<evidence type="ECO:0000313" key="4">
    <source>
        <dbReference type="EMBL" id="KAF5756739.1"/>
    </source>
</evidence>
<dbReference type="InterPro" id="IPR036236">
    <property type="entry name" value="Znf_C2H2_sf"/>
</dbReference>
<dbReference type="PANTHER" id="PTHR47068">
    <property type="entry name" value="OS02G0659100 PROTEIN"/>
    <property type="match status" value="1"/>
</dbReference>
<dbReference type="OMA" id="RKNNTMN"/>
<reference evidence="4" key="3">
    <citation type="submission" date="2020-06" db="EMBL/GenBank/DDBJ databases">
        <title>Helianthus annuus Genome sequencing and assembly Release 2.</title>
        <authorList>
            <person name="Gouzy J."/>
            <person name="Langlade N."/>
            <person name="Munos S."/>
        </authorList>
    </citation>
    <scope>NUCLEOTIDE SEQUENCE</scope>
    <source>
        <tissue evidence="4">Leaves</tissue>
    </source>
</reference>
<dbReference type="AlphaFoldDB" id="A0A251RU66"/>
<name>A0A251RU66_HELAN</name>
<organism evidence="5 6">
    <name type="scientific">Helianthus annuus</name>
    <name type="common">Common sunflower</name>
    <dbReference type="NCBI Taxonomy" id="4232"/>
    <lineage>
        <taxon>Eukaryota</taxon>
        <taxon>Viridiplantae</taxon>
        <taxon>Streptophyta</taxon>
        <taxon>Embryophyta</taxon>
        <taxon>Tracheophyta</taxon>
        <taxon>Spermatophyta</taxon>
        <taxon>Magnoliopsida</taxon>
        <taxon>eudicotyledons</taxon>
        <taxon>Gunneridae</taxon>
        <taxon>Pentapetalae</taxon>
        <taxon>asterids</taxon>
        <taxon>campanulids</taxon>
        <taxon>Asterales</taxon>
        <taxon>Asteraceae</taxon>
        <taxon>Asteroideae</taxon>
        <taxon>Heliantheae alliance</taxon>
        <taxon>Heliantheae</taxon>
        <taxon>Helianthus</taxon>
    </lineage>
</organism>
<feature type="compositionally biased region" description="Acidic residues" evidence="2">
    <location>
        <begin position="112"/>
        <end position="125"/>
    </location>
</feature>
<reference evidence="5" key="2">
    <citation type="submission" date="2017-02" db="EMBL/GenBank/DDBJ databases">
        <title>Sunflower complete genome.</title>
        <authorList>
            <person name="Langlade N."/>
            <person name="Munos S."/>
        </authorList>
    </citation>
    <scope>NUCLEOTIDE SEQUENCE [LARGE SCALE GENOMIC DNA]</scope>
    <source>
        <tissue evidence="5">Leaves</tissue>
    </source>
</reference>
<protein>
    <submittedName>
        <fullName evidence="5">Putative zinc finger, C2H2-like protein</fullName>
    </submittedName>
    <submittedName>
        <fullName evidence="4">Transcription factor C2H2 family</fullName>
    </submittedName>
</protein>
<dbReference type="PROSITE" id="PS00028">
    <property type="entry name" value="ZINC_FINGER_C2H2_1"/>
    <property type="match status" value="3"/>
</dbReference>
<keyword evidence="1" id="KW-0479">Metal-binding</keyword>
<feature type="domain" description="C2H2-type" evidence="3">
    <location>
        <begin position="230"/>
        <end position="257"/>
    </location>
</feature>
<feature type="domain" description="C2H2-type" evidence="3">
    <location>
        <begin position="320"/>
        <end position="342"/>
    </location>
</feature>
<evidence type="ECO:0000313" key="6">
    <source>
        <dbReference type="Proteomes" id="UP000215914"/>
    </source>
</evidence>
<dbReference type="Gramene" id="mRNA:HanXRQr2_Chr17g0818331">
    <property type="protein sequence ID" value="CDS:HanXRQr2_Chr17g0818331.1"/>
    <property type="gene ID" value="HanXRQr2_Chr17g0818331"/>
</dbReference>
<evidence type="ECO:0000259" key="3">
    <source>
        <dbReference type="PROSITE" id="PS50157"/>
    </source>
</evidence>
<evidence type="ECO:0000313" key="5">
    <source>
        <dbReference type="EMBL" id="OTF87998.1"/>
    </source>
</evidence>
<dbReference type="Gene3D" id="3.30.160.60">
    <property type="entry name" value="Classic Zinc Finger"/>
    <property type="match status" value="2"/>
</dbReference>
<proteinExistence type="predicted"/>
<dbReference type="Proteomes" id="UP000215914">
    <property type="component" value="Chromosome 17"/>
</dbReference>
<dbReference type="InParanoid" id="A0A251RU66"/>
<reference evidence="4 6" key="1">
    <citation type="journal article" date="2017" name="Nature">
        <title>The sunflower genome provides insights into oil metabolism, flowering and Asterid evolution.</title>
        <authorList>
            <person name="Badouin H."/>
            <person name="Gouzy J."/>
            <person name="Grassa C.J."/>
            <person name="Murat F."/>
            <person name="Staton S.E."/>
            <person name="Cottret L."/>
            <person name="Lelandais-Briere C."/>
            <person name="Owens G.L."/>
            <person name="Carrere S."/>
            <person name="Mayjonade B."/>
            <person name="Legrand L."/>
            <person name="Gill N."/>
            <person name="Kane N.C."/>
            <person name="Bowers J.E."/>
            <person name="Hubner S."/>
            <person name="Bellec A."/>
            <person name="Berard A."/>
            <person name="Berges H."/>
            <person name="Blanchet N."/>
            <person name="Boniface M.C."/>
            <person name="Brunel D."/>
            <person name="Catrice O."/>
            <person name="Chaidir N."/>
            <person name="Claudel C."/>
            <person name="Donnadieu C."/>
            <person name="Faraut T."/>
            <person name="Fievet G."/>
            <person name="Helmstetter N."/>
            <person name="King M."/>
            <person name="Knapp S.J."/>
            <person name="Lai Z."/>
            <person name="Le Paslier M.C."/>
            <person name="Lippi Y."/>
            <person name="Lorenzon L."/>
            <person name="Mandel J.R."/>
            <person name="Marage G."/>
            <person name="Marchand G."/>
            <person name="Marquand E."/>
            <person name="Bret-Mestries E."/>
            <person name="Morien E."/>
            <person name="Nambeesan S."/>
            <person name="Nguyen T."/>
            <person name="Pegot-Espagnet P."/>
            <person name="Pouilly N."/>
            <person name="Raftis F."/>
            <person name="Sallet E."/>
            <person name="Schiex T."/>
            <person name="Thomas J."/>
            <person name="Vandecasteele C."/>
            <person name="Vares D."/>
            <person name="Vear F."/>
            <person name="Vautrin S."/>
            <person name="Crespi M."/>
            <person name="Mangin B."/>
            <person name="Burke J.M."/>
            <person name="Salse J."/>
            <person name="Munos S."/>
            <person name="Vincourt P."/>
            <person name="Rieseberg L.H."/>
            <person name="Langlade N.B."/>
        </authorList>
    </citation>
    <scope>NUCLEOTIDE SEQUENCE [LARGE SCALE GENOMIC DNA]</scope>
    <source>
        <strain evidence="6">cv. SF193</strain>
        <tissue evidence="4">Leaves</tissue>
    </source>
</reference>
<dbReference type="InterPro" id="IPR013087">
    <property type="entry name" value="Znf_C2H2_type"/>
</dbReference>
<dbReference type="PROSITE" id="PS50157">
    <property type="entry name" value="ZINC_FINGER_C2H2_2"/>
    <property type="match status" value="3"/>
</dbReference>
<dbReference type="EMBL" id="MNCJ02000332">
    <property type="protein sequence ID" value="KAF5756739.1"/>
    <property type="molecule type" value="Genomic_DNA"/>
</dbReference>
<feature type="region of interest" description="Disordered" evidence="2">
    <location>
        <begin position="100"/>
        <end position="133"/>
    </location>
</feature>
<evidence type="ECO:0000256" key="2">
    <source>
        <dbReference type="SAM" id="MobiDB-lite"/>
    </source>
</evidence>
<accession>A0A251RU66</accession>
<keyword evidence="1" id="KW-0862">Zinc</keyword>
<feature type="compositionally biased region" description="Polar residues" evidence="2">
    <location>
        <begin position="486"/>
        <end position="501"/>
    </location>
</feature>
<dbReference type="EMBL" id="CM007906">
    <property type="protein sequence ID" value="OTF87998.1"/>
    <property type="molecule type" value="Genomic_DNA"/>
</dbReference>
<evidence type="ECO:0000256" key="1">
    <source>
        <dbReference type="PROSITE-ProRule" id="PRU00042"/>
    </source>
</evidence>
<keyword evidence="6" id="KW-1185">Reference proteome</keyword>
<dbReference type="STRING" id="4232.A0A251RU66"/>
<dbReference type="SUPFAM" id="SSF57667">
    <property type="entry name" value="beta-beta-alpha zinc fingers"/>
    <property type="match status" value="2"/>
</dbReference>
<feature type="compositionally biased region" description="Low complexity" evidence="2">
    <location>
        <begin position="476"/>
        <end position="485"/>
    </location>
</feature>
<dbReference type="SMART" id="SM00355">
    <property type="entry name" value="ZnF_C2H2"/>
    <property type="match status" value="4"/>
</dbReference>
<keyword evidence="1" id="KW-0863">Zinc-finger</keyword>
<dbReference type="GO" id="GO:0008270">
    <property type="term" value="F:zinc ion binding"/>
    <property type="evidence" value="ECO:0007669"/>
    <property type="project" value="UniProtKB-KW"/>
</dbReference>
<sequence>MASSDDQHTNFKHFCRICKKGFTCGRALGGHMRAHGIGDDAGNLDDEDRCTSDWDDKQGNRRMYALRTNPNRLKSCKVCENCGKEFLSWKAFLEHRKCSSDDGESLVSSPELEGDEDDGYDDENNGDPRDCGGWSKRKRSFRAKVGSFNSNCPSSDDEDLALAKCLMELSNSAGVYAAETDVEDPCVSPSLEEQRPNPMFSTAAFMSPFTRLSSPLDKAKGVATTPKGMFECKACKKVFNSHQALGGHRASHKKVKGCFAARNDQSDDNIGDHDDTMHEEYIPSPKPISTYQYSEGPSTTLLVSDPAPLVGVARRKAKVHKCTICNRIFASGQALGGHKRCHWLTSNMSDTSSLAKFNFHEHIEQLHQRALALPSRILDKAKALELNFPAPEHSISGLRRDPRYNPLGFEVSTEINLHSCNVENHSNVTDGNGKYHNKTSDQQGHEHKNTSNNHGKEDEGGATMEDDEADSKLKLSKLSQLKDMSNVSGNSSSWLQVGITSKTHDVGPPQDP</sequence>
<dbReference type="OrthoDB" id="6077919at2759"/>
<feature type="domain" description="C2H2-type" evidence="3">
    <location>
        <begin position="13"/>
        <end position="35"/>
    </location>
</feature>
<gene>
    <name evidence="5" type="ORF">HannXRQ_Chr17g0568191</name>
    <name evidence="4" type="ORF">HanXRQr2_Chr17g0818331</name>
</gene>